<dbReference type="SMART" id="SM00164">
    <property type="entry name" value="TBC"/>
    <property type="match status" value="1"/>
</dbReference>
<protein>
    <recommendedName>
        <fullName evidence="2">Rab-GAP TBC domain-containing protein</fullName>
    </recommendedName>
</protein>
<dbReference type="FunFam" id="1.10.8.270:FF:000025">
    <property type="entry name" value="TBC1 domain family member 15-like"/>
    <property type="match status" value="1"/>
</dbReference>
<gene>
    <name evidence="3" type="ORF">KI387_005871</name>
</gene>
<feature type="compositionally biased region" description="Basic and acidic residues" evidence="1">
    <location>
        <begin position="382"/>
        <end position="394"/>
    </location>
</feature>
<reference evidence="3 4" key="1">
    <citation type="journal article" date="2021" name="Nat. Plants">
        <title>The Taxus genome provides insights into paclitaxel biosynthesis.</title>
        <authorList>
            <person name="Xiong X."/>
            <person name="Gou J."/>
            <person name="Liao Q."/>
            <person name="Li Y."/>
            <person name="Zhou Q."/>
            <person name="Bi G."/>
            <person name="Li C."/>
            <person name="Du R."/>
            <person name="Wang X."/>
            <person name="Sun T."/>
            <person name="Guo L."/>
            <person name="Liang H."/>
            <person name="Lu P."/>
            <person name="Wu Y."/>
            <person name="Zhang Z."/>
            <person name="Ro D.K."/>
            <person name="Shang Y."/>
            <person name="Huang S."/>
            <person name="Yan J."/>
        </authorList>
    </citation>
    <scope>NUCLEOTIDE SEQUENCE [LARGE SCALE GENOMIC DNA]</scope>
    <source>
        <strain evidence="3">Ta-2019</strain>
    </source>
</reference>
<dbReference type="GO" id="GO:0005096">
    <property type="term" value="F:GTPase activator activity"/>
    <property type="evidence" value="ECO:0007669"/>
    <property type="project" value="TreeGrafter"/>
</dbReference>
<dbReference type="InterPro" id="IPR000195">
    <property type="entry name" value="Rab-GAP-TBC_dom"/>
</dbReference>
<organism evidence="3 4">
    <name type="scientific">Taxus chinensis</name>
    <name type="common">Chinese yew</name>
    <name type="synonym">Taxus wallichiana var. chinensis</name>
    <dbReference type="NCBI Taxonomy" id="29808"/>
    <lineage>
        <taxon>Eukaryota</taxon>
        <taxon>Viridiplantae</taxon>
        <taxon>Streptophyta</taxon>
        <taxon>Embryophyta</taxon>
        <taxon>Tracheophyta</taxon>
        <taxon>Spermatophyta</taxon>
        <taxon>Pinopsida</taxon>
        <taxon>Pinidae</taxon>
        <taxon>Conifers II</taxon>
        <taxon>Cupressales</taxon>
        <taxon>Taxaceae</taxon>
        <taxon>Taxus</taxon>
    </lineage>
</organism>
<evidence type="ECO:0000313" key="4">
    <source>
        <dbReference type="Proteomes" id="UP000824469"/>
    </source>
</evidence>
<dbReference type="PANTHER" id="PTHR22957">
    <property type="entry name" value="TBC1 DOMAIN FAMILY MEMBER GTPASE-ACTIVATING PROTEIN"/>
    <property type="match status" value="1"/>
</dbReference>
<dbReference type="InterPro" id="IPR035969">
    <property type="entry name" value="Rab-GAP_TBC_sf"/>
</dbReference>
<evidence type="ECO:0000256" key="1">
    <source>
        <dbReference type="SAM" id="MobiDB-lite"/>
    </source>
</evidence>
<feature type="domain" description="Rab-GAP TBC" evidence="2">
    <location>
        <begin position="70"/>
        <end position="358"/>
    </location>
</feature>
<dbReference type="Proteomes" id="UP000824469">
    <property type="component" value="Unassembled WGS sequence"/>
</dbReference>
<comment type="caution">
    <text evidence="3">The sequence shown here is derived from an EMBL/GenBank/DDBJ whole genome shotgun (WGS) entry which is preliminary data.</text>
</comment>
<name>A0AA38GNZ0_TAXCH</name>
<dbReference type="Gene3D" id="1.10.472.80">
    <property type="entry name" value="Ypt/Rab-GAP domain of gyp1p, domain 3"/>
    <property type="match status" value="1"/>
</dbReference>
<dbReference type="OMA" id="TFCHWLL"/>
<sequence>MNAKLMKKMKMKAKIEDSFYQTRPECDDVPNTRFRPKAGKTLSERRWRSAFSEEGYLDIAKVLNRVERGGVHPSIRGEVWEFLLGCFDPKSSFAERNSLRKWRREQYAKLKADCQAIDSSVGSGVVITAPRINQDGSPVQNSEGLNAGNNNHVPYTWTDSHFSLKEDNPYQSEMQSVGQAGRKHSLGSNQNDSWSGMHMDKDTIQWILLLHQIGLDVVRTDRTLKFYENSENLAKLWDILAVYAWMDKDIGYCQGMSDLCSPMVVLHANEADAFWCFEHLMRRIRGNFKCTENSVGVQTQLQNLASITQVLEPKLHKHLETLGGGSYIFAFRMLMVLFRREFSFGDALFLWEMMWALEYDPEIIASYQETSSSYPNKSGRVKRTEKSKEQRGKYERQRIENGFQGSLDTPIAVFLVASVLKAKSSKLLREAQGIDDVVKILNDLTGNMDAKKACTGALTLHKKYLRK</sequence>
<dbReference type="PROSITE" id="PS50086">
    <property type="entry name" value="TBC_RABGAP"/>
    <property type="match status" value="1"/>
</dbReference>
<accession>A0AA38GNZ0</accession>
<evidence type="ECO:0000313" key="3">
    <source>
        <dbReference type="EMBL" id="KAH9325693.1"/>
    </source>
</evidence>
<proteinExistence type="predicted"/>
<dbReference type="Pfam" id="PF00566">
    <property type="entry name" value="RabGAP-TBC"/>
    <property type="match status" value="1"/>
</dbReference>
<dbReference type="Gene3D" id="1.10.8.270">
    <property type="entry name" value="putative rabgap domain of human tbc1 domain family member 14 like domains"/>
    <property type="match status" value="1"/>
</dbReference>
<feature type="region of interest" description="Disordered" evidence="1">
    <location>
        <begin position="371"/>
        <end position="394"/>
    </location>
</feature>
<dbReference type="AlphaFoldDB" id="A0AA38GNZ0"/>
<keyword evidence="4" id="KW-1185">Reference proteome</keyword>
<evidence type="ECO:0000259" key="2">
    <source>
        <dbReference type="PROSITE" id="PS50086"/>
    </source>
</evidence>
<dbReference type="PANTHER" id="PTHR22957:SF689">
    <property type="entry name" value="TBC1 DOMAIN FAMILY MEMBER 15-LIKE"/>
    <property type="match status" value="1"/>
</dbReference>
<dbReference type="EMBL" id="JAHRHJ020000002">
    <property type="protein sequence ID" value="KAH9325693.1"/>
    <property type="molecule type" value="Genomic_DNA"/>
</dbReference>
<dbReference type="SUPFAM" id="SSF47923">
    <property type="entry name" value="Ypt/Rab-GAP domain of gyp1p"/>
    <property type="match status" value="2"/>
</dbReference>
<feature type="non-terminal residue" evidence="3">
    <location>
        <position position="1"/>
    </location>
</feature>